<evidence type="ECO:0000256" key="2">
    <source>
        <dbReference type="SAM" id="Phobius"/>
    </source>
</evidence>
<evidence type="ECO:0000313" key="3">
    <source>
        <dbReference type="EMBL" id="ODV87602.1"/>
    </source>
</evidence>
<feature type="region of interest" description="Disordered" evidence="1">
    <location>
        <begin position="1"/>
        <end position="110"/>
    </location>
</feature>
<feature type="compositionally biased region" description="Basic and acidic residues" evidence="1">
    <location>
        <begin position="23"/>
        <end position="33"/>
    </location>
</feature>
<feature type="compositionally biased region" description="Basic residues" evidence="1">
    <location>
        <begin position="34"/>
        <end position="55"/>
    </location>
</feature>
<dbReference type="EMBL" id="KV453848">
    <property type="protein sequence ID" value="ODV87602.1"/>
    <property type="molecule type" value="Genomic_DNA"/>
</dbReference>
<feature type="compositionally biased region" description="Basic and acidic residues" evidence="1">
    <location>
        <begin position="78"/>
        <end position="97"/>
    </location>
</feature>
<feature type="transmembrane region" description="Helical" evidence="2">
    <location>
        <begin position="296"/>
        <end position="316"/>
    </location>
</feature>
<proteinExistence type="predicted"/>
<evidence type="ECO:0000313" key="4">
    <source>
        <dbReference type="Proteomes" id="UP000094801"/>
    </source>
</evidence>
<dbReference type="Proteomes" id="UP000094801">
    <property type="component" value="Unassembled WGS sequence"/>
</dbReference>
<protein>
    <submittedName>
        <fullName evidence="3">Uncharacterized protein</fullName>
    </submittedName>
</protein>
<keyword evidence="2" id="KW-1133">Transmembrane helix</keyword>
<evidence type="ECO:0000256" key="1">
    <source>
        <dbReference type="SAM" id="MobiDB-lite"/>
    </source>
</evidence>
<dbReference type="OrthoDB" id="3995840at2759"/>
<accession>A0A1E4T786</accession>
<dbReference type="AlphaFoldDB" id="A0A1E4T786"/>
<feature type="transmembrane region" description="Helical" evidence="2">
    <location>
        <begin position="328"/>
        <end position="348"/>
    </location>
</feature>
<feature type="compositionally biased region" description="Basic and acidic residues" evidence="1">
    <location>
        <begin position="57"/>
        <end position="66"/>
    </location>
</feature>
<name>A0A1E4T786_9ASCO</name>
<keyword evidence="2" id="KW-0472">Membrane</keyword>
<feature type="transmembrane region" description="Helical" evidence="2">
    <location>
        <begin position="258"/>
        <end position="284"/>
    </location>
</feature>
<gene>
    <name evidence="3" type="ORF">CANARDRAFT_21548</name>
</gene>
<organism evidence="3 4">
    <name type="scientific">[Candida] arabinofermentans NRRL YB-2248</name>
    <dbReference type="NCBI Taxonomy" id="983967"/>
    <lineage>
        <taxon>Eukaryota</taxon>
        <taxon>Fungi</taxon>
        <taxon>Dikarya</taxon>
        <taxon>Ascomycota</taxon>
        <taxon>Saccharomycotina</taxon>
        <taxon>Pichiomycetes</taxon>
        <taxon>Pichiales</taxon>
        <taxon>Pichiaceae</taxon>
        <taxon>Ogataea</taxon>
        <taxon>Ogataea/Candida clade</taxon>
    </lineage>
</organism>
<reference evidence="4" key="1">
    <citation type="submission" date="2016-04" db="EMBL/GenBank/DDBJ databases">
        <title>Comparative genomics of biotechnologically important yeasts.</title>
        <authorList>
            <consortium name="DOE Joint Genome Institute"/>
            <person name="Riley R."/>
            <person name="Haridas S."/>
            <person name="Wolfe K.H."/>
            <person name="Lopes M.R."/>
            <person name="Hittinger C.T."/>
            <person name="Goker M."/>
            <person name="Salamov A."/>
            <person name="Wisecaver J."/>
            <person name="Long T.M."/>
            <person name="Aerts A.L."/>
            <person name="Barry K."/>
            <person name="Choi C."/>
            <person name="Clum A."/>
            <person name="Coughlan A.Y."/>
            <person name="Deshpande S."/>
            <person name="Douglass A.P."/>
            <person name="Hanson S.J."/>
            <person name="Klenk H.-P."/>
            <person name="Labutti K."/>
            <person name="Lapidus A."/>
            <person name="Lindquist E."/>
            <person name="Lipzen A."/>
            <person name="Meier-Kolthoff J.P."/>
            <person name="Ohm R.A."/>
            <person name="Otillar R.P."/>
            <person name="Pangilinan J."/>
            <person name="Peng Y."/>
            <person name="Rokas A."/>
            <person name="Rosa C.A."/>
            <person name="Scheuner C."/>
            <person name="Sibirny A.A."/>
            <person name="Slot J.C."/>
            <person name="Stielow J.B."/>
            <person name="Sun H."/>
            <person name="Kurtzman C.P."/>
            <person name="Blackwell M."/>
            <person name="Grigoriev I.V."/>
            <person name="Jeffries T.W."/>
        </authorList>
    </citation>
    <scope>NUCLEOTIDE SEQUENCE [LARGE SCALE GENOMIC DNA]</scope>
    <source>
        <strain evidence="4">NRRL YB-2248</strain>
    </source>
</reference>
<sequence length="371" mass="42873">MHQVSNDTKNENNSFNFVSDDPYNGKKIEEISSKGRRRDHVKKEHKTKRKQHGRKNTLLDKEGLQEKDDESPSNNSVLDHDTKTAENEATPTREQRVKRSWYSGVGVHNNTKYSSTTGGLSIADHLHEFNIQDDEVTADDFKVKLQLSGAATAATTIPYIPFMSEYSTSPGFKREEEQVIVNESSFQPHKITLRYPLTPDTSRFKPLTEVASIGQSQTKSLKGNDDFELNQFNEFNDEELKFVNAVDNKLKQIFIENWFTRITVFCFLASCLTLIILNFMFFFNNYGLLLPEGFELIHLFFISLVLILIIFIIAGLGSREVKKSGRFVIVPFFIIFFKVLVWPDYQFIDDWFGDDKYEFLRFKLTQATGNY</sequence>
<keyword evidence="2" id="KW-0812">Transmembrane</keyword>
<keyword evidence="4" id="KW-1185">Reference proteome</keyword>
<feature type="compositionally biased region" description="Polar residues" evidence="1">
    <location>
        <begin position="1"/>
        <end position="17"/>
    </location>
</feature>